<dbReference type="Pfam" id="PF13537">
    <property type="entry name" value="GATase_7"/>
    <property type="match status" value="1"/>
</dbReference>
<keyword evidence="14" id="KW-1185">Reference proteome</keyword>
<feature type="compositionally biased region" description="Basic and acidic residues" evidence="11">
    <location>
        <begin position="9"/>
        <end position="18"/>
    </location>
</feature>
<comment type="catalytic activity">
    <reaction evidence="7 8">
        <text>5-phospho-beta-D-ribosylamine + L-glutamate + diphosphate = 5-phospho-alpha-D-ribose 1-diphosphate + L-glutamine + H2O</text>
        <dbReference type="Rhea" id="RHEA:14905"/>
        <dbReference type="ChEBI" id="CHEBI:15377"/>
        <dbReference type="ChEBI" id="CHEBI:29985"/>
        <dbReference type="ChEBI" id="CHEBI:33019"/>
        <dbReference type="ChEBI" id="CHEBI:58017"/>
        <dbReference type="ChEBI" id="CHEBI:58359"/>
        <dbReference type="ChEBI" id="CHEBI:58681"/>
        <dbReference type="EC" id="2.4.2.14"/>
    </reaction>
</comment>
<dbReference type="CDD" id="cd06223">
    <property type="entry name" value="PRTases_typeI"/>
    <property type="match status" value="1"/>
</dbReference>
<evidence type="ECO:0000313" key="13">
    <source>
        <dbReference type="EMBL" id="SDD90552.1"/>
    </source>
</evidence>
<dbReference type="PIRSF" id="PIRSF000485">
    <property type="entry name" value="Amd_phspho_trans"/>
    <property type="match status" value="1"/>
</dbReference>
<comment type="pathway">
    <text evidence="1 7 8">Purine metabolism; IMP biosynthesis via de novo pathway; N(1)-(5-phospho-D-ribosyl)glycinamide from 5-phospho-alpha-D-ribose 1-diphosphate: step 1/2.</text>
</comment>
<dbReference type="InterPro" id="IPR035584">
    <property type="entry name" value="PurF_N"/>
</dbReference>
<evidence type="ECO:0000256" key="10">
    <source>
        <dbReference type="PIRSR" id="PIRSR000485-2"/>
    </source>
</evidence>
<evidence type="ECO:0000256" key="4">
    <source>
        <dbReference type="ARBA" id="ARBA00022679"/>
    </source>
</evidence>
<dbReference type="InterPro" id="IPR005854">
    <property type="entry name" value="PurF"/>
</dbReference>
<proteinExistence type="inferred from homology"/>
<dbReference type="AlphaFoldDB" id="A0A1G6YJS1"/>
<organism evidence="13 14">
    <name type="scientific">Rhodospira trueperi</name>
    <dbReference type="NCBI Taxonomy" id="69960"/>
    <lineage>
        <taxon>Bacteria</taxon>
        <taxon>Pseudomonadati</taxon>
        <taxon>Pseudomonadota</taxon>
        <taxon>Alphaproteobacteria</taxon>
        <taxon>Rhodospirillales</taxon>
        <taxon>Rhodospirillaceae</taxon>
        <taxon>Rhodospira</taxon>
    </lineage>
</organism>
<comment type="cofactor">
    <cofactor evidence="7 10">
        <name>Mg(2+)</name>
        <dbReference type="ChEBI" id="CHEBI:18420"/>
    </cofactor>
    <text evidence="7 10">Binds 1 Mg(2+) ion per subunit.</text>
</comment>
<dbReference type="GO" id="GO:0009113">
    <property type="term" value="P:purine nucleobase biosynthetic process"/>
    <property type="evidence" value="ECO:0007669"/>
    <property type="project" value="UniProtKB-UniRule"/>
</dbReference>
<keyword evidence="4 7" id="KW-0808">Transferase</keyword>
<dbReference type="SUPFAM" id="SSF56235">
    <property type="entry name" value="N-terminal nucleophile aminohydrolases (Ntn hydrolases)"/>
    <property type="match status" value="1"/>
</dbReference>
<evidence type="ECO:0000256" key="11">
    <source>
        <dbReference type="SAM" id="MobiDB-lite"/>
    </source>
</evidence>
<name>A0A1G6YJS1_9PROT</name>
<protein>
    <recommendedName>
        <fullName evidence="7">Amidophosphoribosyltransferase</fullName>
        <shortName evidence="7">ATase</shortName>
        <ecNumber evidence="7">2.4.2.14</ecNumber>
    </recommendedName>
    <alternativeName>
        <fullName evidence="7">Glutamine phosphoribosylpyrophosphate amidotransferase</fullName>
        <shortName evidence="7">GPATase</shortName>
    </alternativeName>
</protein>
<keyword evidence="3 7" id="KW-0328">Glycosyltransferase</keyword>
<feature type="active site" description="Nucleophile" evidence="7 9">
    <location>
        <position position="53"/>
    </location>
</feature>
<keyword evidence="7 10" id="KW-0479">Metal-binding</keyword>
<dbReference type="Gene3D" id="3.60.20.10">
    <property type="entry name" value="Glutamine Phosphoribosylpyrophosphate, subunit 1, domain 1"/>
    <property type="match status" value="1"/>
</dbReference>
<evidence type="ECO:0000256" key="9">
    <source>
        <dbReference type="PIRSR" id="PIRSR000485-1"/>
    </source>
</evidence>
<dbReference type="PANTHER" id="PTHR11907">
    <property type="entry name" value="AMIDOPHOSPHORIBOSYLTRANSFERASE"/>
    <property type="match status" value="1"/>
</dbReference>
<sequence length="520" mass="56454">MPGARAKTAPRDRARPAHTEPLVTPTPRKASLLPPPGTPLIYDPATDRLREACAVFGILGTTDAAAHAALGLHALQHRGQEATGIVSHDGDRFNAHRDQGHVGDVFSSPAVMDRLVGDAAIGHNRYSTTGESNPRNVQPLFADLDLGGVAVAHNGNLTNALTLRDELIRKGAIFQSTTDTEVILHLMAHAKGRMVDRLVEALLQVVGAYSLVLLTRQKLVGVRDPYGVRPLVLGRRGDAHILASESCAFDIIGAELVRDIEPGEMVVITREGIESFRPFRPVQPRPCLFEYVYFARPDSIMAGRSIHETRKAIGRELAREAPADADIVVPVPDSGVPAALGFAEGAGLPFDLGIIRNHYVGRTFIEPTNEIRHLGVRLKHNGNRAVLAGKRVVLIDDSIVRGTTSVKIVQMVREAGAREVHMRVASPPIRHPCFYGIDTPTQAELLASRMGEEGMASYIDADSLAFVSLDGLYRALGEPGRDPNNPRYLDHYFTGEYPIPLVDEEGGNRARQLTLLREAG</sequence>
<evidence type="ECO:0000256" key="3">
    <source>
        <dbReference type="ARBA" id="ARBA00022676"/>
    </source>
</evidence>
<reference evidence="13 14" key="1">
    <citation type="submission" date="2016-10" db="EMBL/GenBank/DDBJ databases">
        <authorList>
            <person name="de Groot N.N."/>
        </authorList>
    </citation>
    <scope>NUCLEOTIDE SEQUENCE [LARGE SCALE GENOMIC DNA]</scope>
    <source>
        <strain evidence="13 14">ATCC 700224</strain>
    </source>
</reference>
<dbReference type="PROSITE" id="PS51278">
    <property type="entry name" value="GATASE_TYPE_2"/>
    <property type="match status" value="1"/>
</dbReference>
<accession>A0A1G6YJS1</accession>
<evidence type="ECO:0000256" key="1">
    <source>
        <dbReference type="ARBA" id="ARBA00005209"/>
    </source>
</evidence>
<dbReference type="InterPro" id="IPR029055">
    <property type="entry name" value="Ntn_hydrolases_N"/>
</dbReference>
<feature type="binding site" evidence="7 10">
    <location>
        <position position="397"/>
    </location>
    <ligand>
        <name>Mg(2+)</name>
        <dbReference type="ChEBI" id="CHEBI:18420"/>
    </ligand>
</feature>
<dbReference type="GO" id="GO:0006189">
    <property type="term" value="P:'de novo' IMP biosynthetic process"/>
    <property type="evidence" value="ECO:0007669"/>
    <property type="project" value="UniProtKB-UniRule"/>
</dbReference>
<evidence type="ECO:0000259" key="12">
    <source>
        <dbReference type="PROSITE" id="PS51278"/>
    </source>
</evidence>
<dbReference type="InterPro" id="IPR017932">
    <property type="entry name" value="GATase_2_dom"/>
</dbReference>
<dbReference type="Gene3D" id="3.40.50.2020">
    <property type="match status" value="1"/>
</dbReference>
<dbReference type="GO" id="GO:0000287">
    <property type="term" value="F:magnesium ion binding"/>
    <property type="evidence" value="ECO:0007669"/>
    <property type="project" value="UniProtKB-UniRule"/>
</dbReference>
<dbReference type="CDD" id="cd00715">
    <property type="entry name" value="GPATase_N"/>
    <property type="match status" value="1"/>
</dbReference>
<dbReference type="GO" id="GO:0004044">
    <property type="term" value="F:amidophosphoribosyltransferase activity"/>
    <property type="evidence" value="ECO:0007669"/>
    <property type="project" value="UniProtKB-UniRule"/>
</dbReference>
<dbReference type="InterPro" id="IPR000836">
    <property type="entry name" value="PRTase_dom"/>
</dbReference>
<dbReference type="EC" id="2.4.2.14" evidence="7"/>
<feature type="binding site" evidence="7 10">
    <location>
        <position position="396"/>
    </location>
    <ligand>
        <name>Mg(2+)</name>
        <dbReference type="ChEBI" id="CHEBI:18420"/>
    </ligand>
</feature>
<dbReference type="EMBL" id="FNAP01000002">
    <property type="protein sequence ID" value="SDD90552.1"/>
    <property type="molecule type" value="Genomic_DNA"/>
</dbReference>
<dbReference type="HAMAP" id="MF_01931">
    <property type="entry name" value="PurF"/>
    <property type="match status" value="1"/>
</dbReference>
<keyword evidence="6 7" id="KW-0315">Glutamine amidotransferase</keyword>
<evidence type="ECO:0000313" key="14">
    <source>
        <dbReference type="Proteomes" id="UP000199412"/>
    </source>
</evidence>
<dbReference type="InterPro" id="IPR029057">
    <property type="entry name" value="PRTase-like"/>
</dbReference>
<dbReference type="UniPathway" id="UPA00074">
    <property type="reaction ID" value="UER00124"/>
</dbReference>
<feature type="region of interest" description="Disordered" evidence="11">
    <location>
        <begin position="1"/>
        <end position="37"/>
    </location>
</feature>
<gene>
    <name evidence="7" type="primary">purF</name>
    <name evidence="13" type="ORF">SAMN05421720_10237</name>
</gene>
<dbReference type="SUPFAM" id="SSF53271">
    <property type="entry name" value="PRTase-like"/>
    <property type="match status" value="1"/>
</dbReference>
<evidence type="ECO:0000256" key="7">
    <source>
        <dbReference type="HAMAP-Rule" id="MF_01931"/>
    </source>
</evidence>
<evidence type="ECO:0000256" key="8">
    <source>
        <dbReference type="PIRNR" id="PIRNR000485"/>
    </source>
</evidence>
<keyword evidence="7 10" id="KW-0460">Magnesium</keyword>
<keyword evidence="5 7" id="KW-0658">Purine biosynthesis</keyword>
<dbReference type="NCBIfam" id="TIGR01134">
    <property type="entry name" value="purF"/>
    <property type="match status" value="1"/>
</dbReference>
<comment type="similarity">
    <text evidence="2 7 8">In the C-terminal section; belongs to the purine/pyrimidine phosphoribosyltransferase family.</text>
</comment>
<evidence type="ECO:0000256" key="6">
    <source>
        <dbReference type="ARBA" id="ARBA00022962"/>
    </source>
</evidence>
<comment type="caution">
    <text evidence="7">Lacks conserved residue(s) required for the propagation of feature annotation.</text>
</comment>
<feature type="domain" description="Glutamine amidotransferase type-2" evidence="12">
    <location>
        <begin position="53"/>
        <end position="271"/>
    </location>
</feature>
<feature type="binding site" evidence="7 10">
    <location>
        <position position="334"/>
    </location>
    <ligand>
        <name>Mg(2+)</name>
        <dbReference type="ChEBI" id="CHEBI:18420"/>
    </ligand>
</feature>
<dbReference type="STRING" id="69960.SAMN05421720_10237"/>
<dbReference type="Proteomes" id="UP000199412">
    <property type="component" value="Unassembled WGS sequence"/>
</dbReference>
<evidence type="ECO:0000256" key="2">
    <source>
        <dbReference type="ARBA" id="ARBA00010138"/>
    </source>
</evidence>
<dbReference type="Pfam" id="PF00156">
    <property type="entry name" value="Pribosyltran"/>
    <property type="match status" value="1"/>
</dbReference>
<evidence type="ECO:0000256" key="5">
    <source>
        <dbReference type="ARBA" id="ARBA00022755"/>
    </source>
</evidence>
<comment type="function">
    <text evidence="7">Catalyzes the formation of phosphoribosylamine from phosphoribosylpyrophosphate (PRPP) and glutamine.</text>
</comment>